<feature type="modified residue" description="N6-(pyridoxal phosphate)lysine" evidence="4 5">
    <location>
        <position position="32"/>
    </location>
</feature>
<evidence type="ECO:0000256" key="1">
    <source>
        <dbReference type="ARBA" id="ARBA00001933"/>
    </source>
</evidence>
<dbReference type="HAMAP" id="MF_01201">
    <property type="entry name" value="Ala_racemase"/>
    <property type="match status" value="1"/>
</dbReference>
<dbReference type="GO" id="GO:0030170">
    <property type="term" value="F:pyridoxal phosphate binding"/>
    <property type="evidence" value="ECO:0007669"/>
    <property type="project" value="UniProtKB-UniRule"/>
</dbReference>
<evidence type="ECO:0000256" key="4">
    <source>
        <dbReference type="HAMAP-Rule" id="MF_01201"/>
    </source>
</evidence>
<sequence>MREIQVDLGRIQTNYRTLKQLAQPAKVMAVVKANAYGHGMHVVAQALEEIGVDALGVADLNEAIELRSAGIKTRIMCWLLQPSDDFQLAKDLEIELGVSSFEVLTKVLEVGVHHLHVKVDTGLGRNGFVQADWERLFSALAGKSISLFSHLANTSEEADLKQQAEFEAALEVASVHGVEVTERHLAATAGTLSYPAMRYEMVRVGIGVYGLNPDEREFATFGLRPAMRVVARVANFKRVEAGQGVSYGYRYVTQRPTNLILVPFGYAEGMPRIAQGAKVLVAGKSFEISGRIAMDQFVVDVGDLEVSIGDEVVIFGDTENGEPTAEELGASYGSINYEVVTRIGGRAQRVYKK</sequence>
<dbReference type="FunFam" id="3.20.20.10:FF:000002">
    <property type="entry name" value="Alanine racemase"/>
    <property type="match status" value="1"/>
</dbReference>
<dbReference type="SUPFAM" id="SSF50621">
    <property type="entry name" value="Alanine racemase C-terminal domain-like"/>
    <property type="match status" value="1"/>
</dbReference>
<dbReference type="UniPathway" id="UPA00042">
    <property type="reaction ID" value="UER00497"/>
</dbReference>
<keyword evidence="3 4" id="KW-0413">Isomerase</keyword>
<accession>A0A7D4PY61</accession>
<feature type="active site" description="Proton acceptor; specific for D-alanine" evidence="4">
    <location>
        <position position="32"/>
    </location>
</feature>
<comment type="pathway">
    <text evidence="4">Amino-acid biosynthesis; D-alanine biosynthesis; D-alanine from L-alanine: step 1/1.</text>
</comment>
<dbReference type="Gene3D" id="2.40.37.10">
    <property type="entry name" value="Lyase, Ornithine Decarboxylase, Chain A, domain 1"/>
    <property type="match status" value="1"/>
</dbReference>
<evidence type="ECO:0000256" key="3">
    <source>
        <dbReference type="ARBA" id="ARBA00023235"/>
    </source>
</evidence>
<dbReference type="InterPro" id="IPR029066">
    <property type="entry name" value="PLP-binding_barrel"/>
</dbReference>
<dbReference type="InterPro" id="IPR020622">
    <property type="entry name" value="Ala_racemase_pyridoxalP-BS"/>
</dbReference>
<proteinExistence type="inferred from homology"/>
<dbReference type="Gene3D" id="3.20.20.10">
    <property type="entry name" value="Alanine racemase"/>
    <property type="match status" value="1"/>
</dbReference>
<dbReference type="PRINTS" id="PR00992">
    <property type="entry name" value="ALARACEMASE"/>
</dbReference>
<dbReference type="EC" id="5.1.1.1" evidence="4"/>
<evidence type="ECO:0000256" key="5">
    <source>
        <dbReference type="PIRSR" id="PIRSR600821-50"/>
    </source>
</evidence>
<organism evidence="8 9">
    <name type="scientific">Aquiluna borgnonia</name>
    <dbReference type="NCBI Taxonomy" id="2499157"/>
    <lineage>
        <taxon>Bacteria</taxon>
        <taxon>Bacillati</taxon>
        <taxon>Actinomycetota</taxon>
        <taxon>Actinomycetes</taxon>
        <taxon>Micrococcales</taxon>
        <taxon>Microbacteriaceae</taxon>
        <taxon>Luna cluster</taxon>
        <taxon>Luna-1 subcluster</taxon>
        <taxon>Aquiluna</taxon>
    </lineage>
</organism>
<dbReference type="GO" id="GO:0009252">
    <property type="term" value="P:peptidoglycan biosynthetic process"/>
    <property type="evidence" value="ECO:0007669"/>
    <property type="project" value="TreeGrafter"/>
</dbReference>
<evidence type="ECO:0000313" key="8">
    <source>
        <dbReference type="EMBL" id="QKJ24805.1"/>
    </source>
</evidence>
<dbReference type="PANTHER" id="PTHR30511">
    <property type="entry name" value="ALANINE RACEMASE"/>
    <property type="match status" value="1"/>
</dbReference>
<dbReference type="Pfam" id="PF00842">
    <property type="entry name" value="Ala_racemase_C"/>
    <property type="match status" value="1"/>
</dbReference>
<comment type="catalytic activity">
    <reaction evidence="4">
        <text>L-alanine = D-alanine</text>
        <dbReference type="Rhea" id="RHEA:20249"/>
        <dbReference type="ChEBI" id="CHEBI:57416"/>
        <dbReference type="ChEBI" id="CHEBI:57972"/>
        <dbReference type="EC" id="5.1.1.1"/>
    </reaction>
</comment>
<evidence type="ECO:0000256" key="2">
    <source>
        <dbReference type="ARBA" id="ARBA00022898"/>
    </source>
</evidence>
<dbReference type="SUPFAM" id="SSF51419">
    <property type="entry name" value="PLP-binding barrel"/>
    <property type="match status" value="1"/>
</dbReference>
<feature type="domain" description="Alanine racemase C-terminal" evidence="7">
    <location>
        <begin position="226"/>
        <end position="352"/>
    </location>
</feature>
<dbReference type="CDD" id="cd00430">
    <property type="entry name" value="PLPDE_III_AR"/>
    <property type="match status" value="1"/>
</dbReference>
<dbReference type="PANTHER" id="PTHR30511:SF0">
    <property type="entry name" value="ALANINE RACEMASE, CATABOLIC-RELATED"/>
    <property type="match status" value="1"/>
</dbReference>
<dbReference type="Pfam" id="PF01168">
    <property type="entry name" value="Ala_racemase_N"/>
    <property type="match status" value="1"/>
</dbReference>
<comment type="function">
    <text evidence="4">Catalyzes the interconversion of L-alanine and D-alanine. May also act on other amino acids.</text>
</comment>
<dbReference type="InterPro" id="IPR000821">
    <property type="entry name" value="Ala_racemase"/>
</dbReference>
<feature type="binding site" evidence="4 6">
    <location>
        <position position="125"/>
    </location>
    <ligand>
        <name>substrate</name>
    </ligand>
</feature>
<keyword evidence="2 4" id="KW-0663">Pyridoxal phosphate</keyword>
<feature type="active site" description="Proton acceptor; specific for L-alanine" evidence="4">
    <location>
        <position position="247"/>
    </location>
</feature>
<evidence type="ECO:0000313" key="9">
    <source>
        <dbReference type="Proteomes" id="UP000501003"/>
    </source>
</evidence>
<dbReference type="EMBL" id="CP054056">
    <property type="protein sequence ID" value="QKJ24805.1"/>
    <property type="molecule type" value="Genomic_DNA"/>
</dbReference>
<dbReference type="AlphaFoldDB" id="A0A7D4PY61"/>
<dbReference type="RefSeq" id="WP_173493102.1">
    <property type="nucleotide sequence ID" value="NZ_CP054056.1"/>
</dbReference>
<comment type="similarity">
    <text evidence="4">Belongs to the alanine racemase family.</text>
</comment>
<gene>
    <name evidence="8" type="primary">alr</name>
    <name evidence="8" type="ORF">HRU87_00920</name>
</gene>
<name>A0A7D4PY61_9MICO</name>
<dbReference type="InterPro" id="IPR011079">
    <property type="entry name" value="Ala_racemase_C"/>
</dbReference>
<feature type="binding site" evidence="4 6">
    <location>
        <position position="294"/>
    </location>
    <ligand>
        <name>substrate</name>
    </ligand>
</feature>
<keyword evidence="9" id="KW-1185">Reference proteome</keyword>
<dbReference type="InterPro" id="IPR001608">
    <property type="entry name" value="Ala_racemase_N"/>
</dbReference>
<dbReference type="PROSITE" id="PS00395">
    <property type="entry name" value="ALANINE_RACEMASE"/>
    <property type="match status" value="1"/>
</dbReference>
<evidence type="ECO:0000259" key="7">
    <source>
        <dbReference type="SMART" id="SM01005"/>
    </source>
</evidence>
<reference evidence="8 9" key="1">
    <citation type="submission" date="2020-05" db="EMBL/GenBank/DDBJ databases">
        <title>Aquirufa sp. strain 15G-AUS-rot a new Aquirufa species.</title>
        <authorList>
            <person name="Pitt A."/>
            <person name="Hahn M.W."/>
        </authorList>
    </citation>
    <scope>NUCLEOTIDE SEQUENCE [LARGE SCALE GENOMIC DNA]</scope>
    <source>
        <strain evidence="8 9">15G-AUS-rot</strain>
    </source>
</reference>
<dbReference type="SMART" id="SM01005">
    <property type="entry name" value="Ala_racemase_C"/>
    <property type="match status" value="1"/>
</dbReference>
<dbReference type="NCBIfam" id="TIGR00492">
    <property type="entry name" value="alr"/>
    <property type="match status" value="1"/>
</dbReference>
<dbReference type="GO" id="GO:0008784">
    <property type="term" value="F:alanine racemase activity"/>
    <property type="evidence" value="ECO:0007669"/>
    <property type="project" value="UniProtKB-UniRule"/>
</dbReference>
<dbReference type="KEGG" id="aqg:HRU87_00920"/>
<protein>
    <recommendedName>
        <fullName evidence="4">Alanine racemase</fullName>
        <ecNumber evidence="4">5.1.1.1</ecNumber>
    </recommendedName>
</protein>
<evidence type="ECO:0000256" key="6">
    <source>
        <dbReference type="PIRSR" id="PIRSR600821-52"/>
    </source>
</evidence>
<dbReference type="GO" id="GO:0030632">
    <property type="term" value="P:D-alanine biosynthetic process"/>
    <property type="evidence" value="ECO:0007669"/>
    <property type="project" value="UniProtKB-UniRule"/>
</dbReference>
<comment type="cofactor">
    <cofactor evidence="1 4 5">
        <name>pyridoxal 5'-phosphate</name>
        <dbReference type="ChEBI" id="CHEBI:597326"/>
    </cofactor>
</comment>
<dbReference type="GO" id="GO:0005829">
    <property type="term" value="C:cytosol"/>
    <property type="evidence" value="ECO:0007669"/>
    <property type="project" value="TreeGrafter"/>
</dbReference>
<dbReference type="InterPro" id="IPR009006">
    <property type="entry name" value="Ala_racemase/Decarboxylase_C"/>
</dbReference>
<dbReference type="Proteomes" id="UP000501003">
    <property type="component" value="Chromosome"/>
</dbReference>